<reference evidence="2 3" key="1">
    <citation type="submission" date="2013-10" db="EMBL/GenBank/DDBJ databases">
        <authorList>
            <consortium name="International Citrus Genome Consortium"/>
            <person name="Jenkins J."/>
            <person name="Schmutz J."/>
            <person name="Prochnik S."/>
            <person name="Rokhsar D."/>
            <person name="Gmitter F."/>
            <person name="Ollitrault P."/>
            <person name="Machado M."/>
            <person name="Talon M."/>
            <person name="Wincker P."/>
            <person name="Jaillon O."/>
            <person name="Morgante M."/>
        </authorList>
    </citation>
    <scope>NUCLEOTIDE SEQUENCE</scope>
    <source>
        <strain evidence="3">cv. Clemenules</strain>
    </source>
</reference>
<evidence type="ECO:0000313" key="3">
    <source>
        <dbReference type="Proteomes" id="UP000030687"/>
    </source>
</evidence>
<sequence length="66" mass="7747">MKIISREFLLFLCFTAFACMHASKLSQSQTSKISFKKQNPFLENKQFASFSLKKLVLPKKRDQKLF</sequence>
<protein>
    <recommendedName>
        <fullName evidence="4">Lipoprotein</fullName>
    </recommendedName>
</protein>
<feature type="signal peptide" evidence="1">
    <location>
        <begin position="1"/>
        <end position="22"/>
    </location>
</feature>
<dbReference type="EMBL" id="KI536925">
    <property type="protein sequence ID" value="ESR41054.1"/>
    <property type="molecule type" value="Genomic_DNA"/>
</dbReference>
<dbReference type="PROSITE" id="PS51257">
    <property type="entry name" value="PROKAR_LIPOPROTEIN"/>
    <property type="match status" value="1"/>
</dbReference>
<dbReference type="KEGG" id="cic:CICLE_v10026909mg"/>
<proteinExistence type="predicted"/>
<accession>V4UNN0</accession>
<evidence type="ECO:0000313" key="2">
    <source>
        <dbReference type="EMBL" id="ESR41054.1"/>
    </source>
</evidence>
<dbReference type="Proteomes" id="UP000030687">
    <property type="component" value="Unassembled WGS sequence"/>
</dbReference>
<feature type="chain" id="PRO_5004729222" description="Lipoprotein" evidence="1">
    <location>
        <begin position="23"/>
        <end position="66"/>
    </location>
</feature>
<evidence type="ECO:0008006" key="4">
    <source>
        <dbReference type="Google" id="ProtNLM"/>
    </source>
</evidence>
<name>V4UNN0_CITCL</name>
<keyword evidence="3" id="KW-1185">Reference proteome</keyword>
<organism evidence="2 3">
    <name type="scientific">Citrus clementina</name>
    <name type="common">Clementine</name>
    <name type="synonym">Citrus deliciosa x Citrus sinensis</name>
    <dbReference type="NCBI Taxonomy" id="85681"/>
    <lineage>
        <taxon>Eukaryota</taxon>
        <taxon>Viridiplantae</taxon>
        <taxon>Streptophyta</taxon>
        <taxon>Embryophyta</taxon>
        <taxon>Tracheophyta</taxon>
        <taxon>Spermatophyta</taxon>
        <taxon>Magnoliopsida</taxon>
        <taxon>eudicotyledons</taxon>
        <taxon>Gunneridae</taxon>
        <taxon>Pentapetalae</taxon>
        <taxon>rosids</taxon>
        <taxon>malvids</taxon>
        <taxon>Sapindales</taxon>
        <taxon>Rutaceae</taxon>
        <taxon>Aurantioideae</taxon>
        <taxon>Citrus</taxon>
    </lineage>
</organism>
<gene>
    <name evidence="2" type="ORF">CICLE_v10026909mg</name>
</gene>
<evidence type="ECO:0000256" key="1">
    <source>
        <dbReference type="SAM" id="SignalP"/>
    </source>
</evidence>
<dbReference type="Gramene" id="ESR41054">
    <property type="protein sequence ID" value="ESR41054"/>
    <property type="gene ID" value="CICLE_v10026909mg"/>
</dbReference>
<dbReference type="InParanoid" id="V4UNN0"/>
<keyword evidence="1" id="KW-0732">Signal</keyword>
<dbReference type="AlphaFoldDB" id="V4UNN0"/>